<dbReference type="GO" id="GO:0046872">
    <property type="term" value="F:metal ion binding"/>
    <property type="evidence" value="ECO:0007669"/>
    <property type="project" value="UniProtKB-KW"/>
</dbReference>
<keyword evidence="1 4" id="KW-0349">Heme</keyword>
<sequence length="1042" mass="117008">MCTITKKLFFLALSLILAQACVKPQKTADSASPLSTTQASNPATDYLPVKPDTIYAEHVRTSEFRTPEQERLQFILPPDFEVTLFASEPDITKPINMAFDEKGRLWVTQSSEYPIEAGPSEGSDRITVLEDTNGDGKADKIQDFASDLNIPIGIMPVKGGAIAYSIPNVYRLYDTDNDGKADKRKVMLGAFGHKDTHGMVNNLVRGFDGWIHASHGFANTSLIAGTDGDSIKMFSGNTFRFRLDGSRVEKTTDGRINPFGSAFDEMGYHYSADCHTLPIYQLIWGGDYTQWGKRERSMGFAPTMMDYDLNSTALAGLVYYTDTHFPAEYQHSFYSGDVVTCRISRNIMTFNGSTPKATRKQDFLVSKDPWFRPVDIKVGPDGALYIADFYNRIIGHYEVPLNHPGRDRISGRIWKITYKGNKLSPILDFSSMSQEELLNALSNEVLQTRMKATDALVDRFGKQAIPALQKHIRTKNIATNGLIQSLWALYRLNGLPEPILVSAIKHTDVRVKVHAFKIAANHNKLTDPLRTLAMQSLDDSNPHVQRAAAEVLGRHPSEQNLSKLVSLASKVPAYDTHLRYTVLLSIKNHLQREGIMQQVAREKWDEQSAGIIAMIAADMQSWEAGRYLFTYLKTYNYPKERFPVYIESVTRNMPASEIDEVIDFVKNKTGSYLEDHYPLAKAVNAGIEQRGGKSNEIEALRKWNTGLATHFLLQVPDNNQSLSKELKERLVYAAQMAELYKEDSLLPELRKLFAFRNAGDETRHAAAEALISIAPEHYAIWIANTLDDNEETIAMRQRMARTLAQSKLPKVRSLLVRNMKTAPYEVQETIAGLLVSDTTGKPQLIKLIRQGEAPARVLKSRNVEDLFLAGIQPEQKKEFDQLTAGILPISEERQKLIEKRIAEFTPAGKTADMGKAIFIKNCSMCHQIDKTGGLIGPQLDGIGNWGRHSLTTKILDPNRNITENFRMYNITLKNGKMVSGLYRRDEGQSLVLADVSGKEFSIPQQNIQEKVASPYTLMPDHFSTTISKEDFDALLVFLLQEK</sequence>
<dbReference type="Gene3D" id="1.25.10.10">
    <property type="entry name" value="Leucine-rich Repeat Variant"/>
    <property type="match status" value="1"/>
</dbReference>
<keyword evidence="6" id="KW-0732">Signal</keyword>
<feature type="region of interest" description="Disordered" evidence="5">
    <location>
        <begin position="28"/>
        <end position="47"/>
    </location>
</feature>
<organism evidence="8 9">
    <name type="scientific">Rhodocytophaga rosea</name>
    <dbReference type="NCBI Taxonomy" id="2704465"/>
    <lineage>
        <taxon>Bacteria</taxon>
        <taxon>Pseudomonadati</taxon>
        <taxon>Bacteroidota</taxon>
        <taxon>Cytophagia</taxon>
        <taxon>Cytophagales</taxon>
        <taxon>Rhodocytophagaceae</taxon>
        <taxon>Rhodocytophaga</taxon>
    </lineage>
</organism>
<dbReference type="Pfam" id="PF00034">
    <property type="entry name" value="Cytochrom_C"/>
    <property type="match status" value="1"/>
</dbReference>
<gene>
    <name evidence="8" type="ORF">GXP67_21945</name>
</gene>
<dbReference type="NCBIfam" id="TIGR02603">
    <property type="entry name" value="CxxCH_TIGR02603"/>
    <property type="match status" value="1"/>
</dbReference>
<evidence type="ECO:0000256" key="5">
    <source>
        <dbReference type="SAM" id="MobiDB-lite"/>
    </source>
</evidence>
<feature type="domain" description="Cytochrome c" evidence="7">
    <location>
        <begin position="909"/>
        <end position="1042"/>
    </location>
</feature>
<dbReference type="Gene3D" id="1.10.760.10">
    <property type="entry name" value="Cytochrome c-like domain"/>
    <property type="match status" value="1"/>
</dbReference>
<keyword evidence="9" id="KW-1185">Reference proteome</keyword>
<keyword evidence="2 4" id="KW-0479">Metal-binding</keyword>
<dbReference type="PANTHER" id="PTHR33546:SF1">
    <property type="entry name" value="LARGE, MULTIFUNCTIONAL SECRETED PROTEIN"/>
    <property type="match status" value="1"/>
</dbReference>
<proteinExistence type="predicted"/>
<dbReference type="KEGG" id="rhoz:GXP67_21945"/>
<dbReference type="SUPFAM" id="SSF50952">
    <property type="entry name" value="Soluble quinoprotein glucose dehydrogenase"/>
    <property type="match status" value="1"/>
</dbReference>
<dbReference type="InterPro" id="IPR036909">
    <property type="entry name" value="Cyt_c-like_dom_sf"/>
</dbReference>
<name>A0A6C0GM60_9BACT</name>
<accession>A0A6C0GM60</accession>
<evidence type="ECO:0000256" key="1">
    <source>
        <dbReference type="ARBA" id="ARBA00022617"/>
    </source>
</evidence>
<dbReference type="Pfam" id="PF23500">
    <property type="entry name" value="DUF7133"/>
    <property type="match status" value="1"/>
</dbReference>
<dbReference type="InterPro" id="IPR011042">
    <property type="entry name" value="6-blade_b-propeller_TolB-like"/>
</dbReference>
<dbReference type="InterPro" id="IPR011989">
    <property type="entry name" value="ARM-like"/>
</dbReference>
<dbReference type="PROSITE" id="PS51257">
    <property type="entry name" value="PROKAR_LIPOPROTEIN"/>
    <property type="match status" value="1"/>
</dbReference>
<feature type="chain" id="PRO_5025455631" evidence="6">
    <location>
        <begin position="21"/>
        <end position="1042"/>
    </location>
</feature>
<dbReference type="NCBIfam" id="TIGR02604">
    <property type="entry name" value="Piru_Ver_Nterm"/>
    <property type="match status" value="1"/>
</dbReference>
<feature type="compositionally biased region" description="Polar residues" evidence="5">
    <location>
        <begin position="28"/>
        <end position="43"/>
    </location>
</feature>
<dbReference type="SUPFAM" id="SSF48371">
    <property type="entry name" value="ARM repeat"/>
    <property type="match status" value="1"/>
</dbReference>
<dbReference type="RefSeq" id="WP_162445108.1">
    <property type="nucleotide sequence ID" value="NZ_CP048222.1"/>
</dbReference>
<dbReference type="InterPro" id="IPR013427">
    <property type="entry name" value="Haem-bd_dom_put"/>
</dbReference>
<dbReference type="Proteomes" id="UP000480178">
    <property type="component" value="Chromosome"/>
</dbReference>
<evidence type="ECO:0000313" key="8">
    <source>
        <dbReference type="EMBL" id="QHT69115.1"/>
    </source>
</evidence>
<dbReference type="Gene3D" id="2.120.10.30">
    <property type="entry name" value="TolB, C-terminal domain"/>
    <property type="match status" value="1"/>
</dbReference>
<dbReference type="InterPro" id="IPR009056">
    <property type="entry name" value="Cyt_c-like_dom"/>
</dbReference>
<reference evidence="8 9" key="1">
    <citation type="submission" date="2020-01" db="EMBL/GenBank/DDBJ databases">
        <authorList>
            <person name="Kim M.K."/>
        </authorList>
    </citation>
    <scope>NUCLEOTIDE SEQUENCE [LARGE SCALE GENOMIC DNA]</scope>
    <source>
        <strain evidence="8 9">172606-1</strain>
    </source>
</reference>
<dbReference type="EMBL" id="CP048222">
    <property type="protein sequence ID" value="QHT69115.1"/>
    <property type="molecule type" value="Genomic_DNA"/>
</dbReference>
<dbReference type="InterPro" id="IPR016024">
    <property type="entry name" value="ARM-type_fold"/>
</dbReference>
<evidence type="ECO:0000313" key="9">
    <source>
        <dbReference type="Proteomes" id="UP000480178"/>
    </source>
</evidence>
<evidence type="ECO:0000256" key="3">
    <source>
        <dbReference type="ARBA" id="ARBA00023004"/>
    </source>
</evidence>
<dbReference type="PANTHER" id="PTHR33546">
    <property type="entry name" value="LARGE, MULTIFUNCTIONAL SECRETED PROTEIN-RELATED"/>
    <property type="match status" value="1"/>
</dbReference>
<keyword evidence="3 4" id="KW-0408">Iron</keyword>
<dbReference type="GO" id="GO:0009055">
    <property type="term" value="F:electron transfer activity"/>
    <property type="evidence" value="ECO:0007669"/>
    <property type="project" value="InterPro"/>
</dbReference>
<dbReference type="InterPro" id="IPR013428">
    <property type="entry name" value="Membrane-bound_put_N"/>
</dbReference>
<evidence type="ECO:0000256" key="6">
    <source>
        <dbReference type="SAM" id="SignalP"/>
    </source>
</evidence>
<feature type="signal peptide" evidence="6">
    <location>
        <begin position="1"/>
        <end position="20"/>
    </location>
</feature>
<dbReference type="GO" id="GO:0020037">
    <property type="term" value="F:heme binding"/>
    <property type="evidence" value="ECO:0007669"/>
    <property type="project" value="InterPro"/>
</dbReference>
<evidence type="ECO:0000259" key="7">
    <source>
        <dbReference type="PROSITE" id="PS51007"/>
    </source>
</evidence>
<evidence type="ECO:0000256" key="4">
    <source>
        <dbReference type="PROSITE-ProRule" id="PRU00433"/>
    </source>
</evidence>
<evidence type="ECO:0000256" key="2">
    <source>
        <dbReference type="ARBA" id="ARBA00022723"/>
    </source>
</evidence>
<dbReference type="AlphaFoldDB" id="A0A6C0GM60"/>
<protein>
    <submittedName>
        <fullName evidence="8">C-type cytochrome</fullName>
    </submittedName>
</protein>
<dbReference type="InterPro" id="IPR011041">
    <property type="entry name" value="Quinoprot_gluc/sorb_DH_b-prop"/>
</dbReference>
<dbReference type="SUPFAM" id="SSF46626">
    <property type="entry name" value="Cytochrome c"/>
    <property type="match status" value="1"/>
</dbReference>
<dbReference type="InterPro" id="IPR055557">
    <property type="entry name" value="DUF7133"/>
</dbReference>
<dbReference type="PROSITE" id="PS51007">
    <property type="entry name" value="CYTC"/>
    <property type="match status" value="1"/>
</dbReference>